<gene>
    <name evidence="2" type="ORF">INT45_013464</name>
</gene>
<feature type="compositionally biased region" description="Low complexity" evidence="1">
    <location>
        <begin position="108"/>
        <end position="119"/>
    </location>
</feature>
<sequence length="192" mass="21641">MAQRQGAAHDIITVQTQVERNKYDSLILQHFPQQLQRNQQTDFDKFSKLWSAFVDGRSIFYKAPEHLPIKNKSKLCSPSRKRNITGAQNPAALKIPQLQAIIDEAVGSSSSSSSSSSPSTEEETSNTEHINSTVISSSNEIIRSNNTTNTIESTIFYNPYIPQQSLDPPFSLHMLYLLQVLVPLMVYVHHHM</sequence>
<evidence type="ECO:0000313" key="3">
    <source>
        <dbReference type="Proteomes" id="UP000646827"/>
    </source>
</evidence>
<evidence type="ECO:0000313" key="2">
    <source>
        <dbReference type="EMBL" id="KAG2206614.1"/>
    </source>
</evidence>
<feature type="region of interest" description="Disordered" evidence="1">
    <location>
        <begin position="108"/>
        <end position="133"/>
    </location>
</feature>
<organism evidence="2 3">
    <name type="scientific">Circinella minor</name>
    <dbReference type="NCBI Taxonomy" id="1195481"/>
    <lineage>
        <taxon>Eukaryota</taxon>
        <taxon>Fungi</taxon>
        <taxon>Fungi incertae sedis</taxon>
        <taxon>Mucoromycota</taxon>
        <taxon>Mucoromycotina</taxon>
        <taxon>Mucoromycetes</taxon>
        <taxon>Mucorales</taxon>
        <taxon>Lichtheimiaceae</taxon>
        <taxon>Circinella</taxon>
    </lineage>
</organism>
<evidence type="ECO:0000256" key="1">
    <source>
        <dbReference type="SAM" id="MobiDB-lite"/>
    </source>
</evidence>
<dbReference type="AlphaFoldDB" id="A0A8H7R928"/>
<dbReference type="Proteomes" id="UP000646827">
    <property type="component" value="Unassembled WGS sequence"/>
</dbReference>
<dbReference type="EMBL" id="JAEPRB010001216">
    <property type="protein sequence ID" value="KAG2206614.1"/>
    <property type="molecule type" value="Genomic_DNA"/>
</dbReference>
<proteinExistence type="predicted"/>
<keyword evidence="3" id="KW-1185">Reference proteome</keyword>
<reference evidence="2 3" key="1">
    <citation type="submission" date="2020-12" db="EMBL/GenBank/DDBJ databases">
        <title>Metabolic potential, ecology and presence of endohyphal bacteria is reflected in genomic diversity of Mucoromycotina.</title>
        <authorList>
            <person name="Muszewska A."/>
            <person name="Okrasinska A."/>
            <person name="Steczkiewicz K."/>
            <person name="Drgas O."/>
            <person name="Orlowska M."/>
            <person name="Perlinska-Lenart U."/>
            <person name="Aleksandrzak-Piekarczyk T."/>
            <person name="Szatraj K."/>
            <person name="Zielenkiewicz U."/>
            <person name="Pilsyk S."/>
            <person name="Malc E."/>
            <person name="Mieczkowski P."/>
            <person name="Kruszewska J.S."/>
            <person name="Biernat P."/>
            <person name="Pawlowska J."/>
        </authorList>
    </citation>
    <scope>NUCLEOTIDE SEQUENCE [LARGE SCALE GENOMIC DNA]</scope>
    <source>
        <strain evidence="2 3">CBS 142.35</strain>
    </source>
</reference>
<protein>
    <submittedName>
        <fullName evidence="2">Uncharacterized protein</fullName>
    </submittedName>
</protein>
<accession>A0A8H7R928</accession>
<comment type="caution">
    <text evidence="2">The sequence shown here is derived from an EMBL/GenBank/DDBJ whole genome shotgun (WGS) entry which is preliminary data.</text>
</comment>
<name>A0A8H7R928_9FUNG</name>